<dbReference type="Proteomes" id="UP001644719">
    <property type="component" value="Unassembled WGS sequence"/>
</dbReference>
<dbReference type="EMBL" id="JAAITS010000016">
    <property type="protein sequence ID" value="NSG85221.1"/>
    <property type="molecule type" value="Genomic_DNA"/>
</dbReference>
<dbReference type="Pfam" id="PF01594">
    <property type="entry name" value="AI-2E_transport"/>
    <property type="match status" value="1"/>
</dbReference>
<evidence type="ECO:0000256" key="2">
    <source>
        <dbReference type="ARBA" id="ARBA00009773"/>
    </source>
</evidence>
<feature type="transmembrane region" description="Helical" evidence="8">
    <location>
        <begin position="295"/>
        <end position="316"/>
    </location>
</feature>
<accession>A0ABX2H5Q4</accession>
<keyword evidence="6 8" id="KW-1133">Transmembrane helix</keyword>
<evidence type="ECO:0000256" key="4">
    <source>
        <dbReference type="ARBA" id="ARBA00022475"/>
    </source>
</evidence>
<feature type="transmembrane region" description="Helical" evidence="8">
    <location>
        <begin position="84"/>
        <end position="109"/>
    </location>
</feature>
<dbReference type="PANTHER" id="PTHR21716:SF53">
    <property type="entry name" value="PERMEASE PERM-RELATED"/>
    <property type="match status" value="1"/>
</dbReference>
<keyword evidence="3" id="KW-0813">Transport</keyword>
<evidence type="ECO:0000256" key="6">
    <source>
        <dbReference type="ARBA" id="ARBA00022989"/>
    </source>
</evidence>
<keyword evidence="4" id="KW-1003">Cell membrane</keyword>
<comment type="similarity">
    <text evidence="2">Belongs to the autoinducer-2 exporter (AI-2E) (TC 2.A.86) family.</text>
</comment>
<evidence type="ECO:0000256" key="7">
    <source>
        <dbReference type="ARBA" id="ARBA00023136"/>
    </source>
</evidence>
<dbReference type="RefSeq" id="WP_173769616.1">
    <property type="nucleotide sequence ID" value="NZ_JAAITS010000016.1"/>
</dbReference>
<comment type="caution">
    <text evidence="9">The sequence shown here is derived from an EMBL/GenBank/DDBJ whole genome shotgun (WGS) entry which is preliminary data.</text>
</comment>
<evidence type="ECO:0000256" key="1">
    <source>
        <dbReference type="ARBA" id="ARBA00004651"/>
    </source>
</evidence>
<proteinExistence type="inferred from homology"/>
<evidence type="ECO:0000256" key="8">
    <source>
        <dbReference type="SAM" id="Phobius"/>
    </source>
</evidence>
<keyword evidence="7 8" id="KW-0472">Membrane</keyword>
<dbReference type="PANTHER" id="PTHR21716">
    <property type="entry name" value="TRANSMEMBRANE PROTEIN"/>
    <property type="match status" value="1"/>
</dbReference>
<protein>
    <submittedName>
        <fullName evidence="9">AI-2E family transporter</fullName>
    </submittedName>
</protein>
<keyword evidence="10" id="KW-1185">Reference proteome</keyword>
<gene>
    <name evidence="9" type="ORF">G5B17_07210</name>
</gene>
<dbReference type="InterPro" id="IPR002549">
    <property type="entry name" value="AI-2E-like"/>
</dbReference>
<feature type="transmembrane region" description="Helical" evidence="8">
    <location>
        <begin position="268"/>
        <end position="289"/>
    </location>
</feature>
<evidence type="ECO:0000256" key="3">
    <source>
        <dbReference type="ARBA" id="ARBA00022448"/>
    </source>
</evidence>
<keyword evidence="5 8" id="KW-0812">Transmembrane</keyword>
<organism evidence="9 10">
    <name type="scientific">Blautia faecis</name>
    <dbReference type="NCBI Taxonomy" id="871665"/>
    <lineage>
        <taxon>Bacteria</taxon>
        <taxon>Bacillati</taxon>
        <taxon>Bacillota</taxon>
        <taxon>Clostridia</taxon>
        <taxon>Lachnospirales</taxon>
        <taxon>Lachnospiraceae</taxon>
        <taxon>Blautia</taxon>
    </lineage>
</organism>
<comment type="subcellular location">
    <subcellularLocation>
        <location evidence="1">Cell membrane</location>
        <topology evidence="1">Multi-pass membrane protein</topology>
    </subcellularLocation>
</comment>
<feature type="transmembrane region" description="Helical" evidence="8">
    <location>
        <begin position="350"/>
        <end position="370"/>
    </location>
</feature>
<feature type="transmembrane region" description="Helical" evidence="8">
    <location>
        <begin position="178"/>
        <end position="203"/>
    </location>
</feature>
<feature type="transmembrane region" description="Helical" evidence="8">
    <location>
        <begin position="323"/>
        <end position="344"/>
    </location>
</feature>
<evidence type="ECO:0000313" key="10">
    <source>
        <dbReference type="Proteomes" id="UP001644719"/>
    </source>
</evidence>
<evidence type="ECO:0000256" key="5">
    <source>
        <dbReference type="ARBA" id="ARBA00022692"/>
    </source>
</evidence>
<sequence length="386" mass="42558">MELNKENMKKIRWLIAFSVLLYLGVQNLDVVLKYVKIVWGLLLPFVLGGAMAFVLNVPMAFIERHVFGKAKEKEDRRGRAAAKFARPVSLIFSIVLVVLAILVVVLIVAPELGRTLVNVVKKVEEDIPLAQKWLTDTFQSDSEIVKWASTIEIDPQKIIDSIVSVLRSGADNLVSSTITVTMGLVSMAMNFAIGFVFSCYVLLQKEKLGRQVLKAAYAILPVKTVEYLGHVCTLASKVFSSFITGQCIEAVILGSMFFVSMTIGRFPYAMLIGVLISFTALIPVFGGIIGCWVGFFLILMVSPLKALAFLVLFLILQQIEGNLIYPHVVGNSVGLPAIWVLVAVTLGGNLMGIVGMLIFIPLVSVIYTLFKEWVAERLEQKKVKIS</sequence>
<reference evidence="9 10" key="1">
    <citation type="journal article" date="2020" name="Cell Host Microbe">
        <title>Functional and Genomic Variation between Human-Derived Isolates of Lachnospiraceae Reveals Inter- and Intra-Species Diversity.</title>
        <authorList>
            <person name="Sorbara M.T."/>
            <person name="Littmann E.R."/>
            <person name="Fontana E."/>
            <person name="Moody T.U."/>
            <person name="Kohout C.E."/>
            <person name="Gjonbalaj M."/>
            <person name="Eaton V."/>
            <person name="Seok R."/>
            <person name="Leiner I.M."/>
            <person name="Pamer E.G."/>
        </authorList>
    </citation>
    <scope>NUCLEOTIDE SEQUENCE [LARGE SCALE GENOMIC DNA]</scope>
    <source>
        <strain evidence="9 10">MSK.17.74</strain>
    </source>
</reference>
<evidence type="ECO:0000313" key="9">
    <source>
        <dbReference type="EMBL" id="NSG85221.1"/>
    </source>
</evidence>
<name>A0ABX2H5Q4_9FIRM</name>
<feature type="transmembrane region" description="Helical" evidence="8">
    <location>
        <begin position="37"/>
        <end position="63"/>
    </location>
</feature>